<evidence type="ECO:0000256" key="2">
    <source>
        <dbReference type="ARBA" id="ARBA00022842"/>
    </source>
</evidence>
<protein>
    <submittedName>
        <fullName evidence="3">Lactyl (2) diphospho-(5')guanosine:7,8-didemethyl-8-hydroxy-5-deazarib oflavin 2-phospho-L-lactate transferase</fullName>
        <ecNumber evidence="3">2.7.8.28</ecNumber>
    </submittedName>
</protein>
<accession>A0A6J4RU40</accession>
<keyword evidence="2" id="KW-0460">Magnesium</keyword>
<dbReference type="HAMAP" id="MF_01257">
    <property type="entry name" value="CofD"/>
    <property type="match status" value="1"/>
</dbReference>
<dbReference type="PANTHER" id="PTHR43007">
    <property type="entry name" value="2-PHOSPHO-L-LACTATE TRANSFERASE"/>
    <property type="match status" value="1"/>
</dbReference>
<keyword evidence="1 3" id="KW-0808">Transferase</keyword>
<dbReference type="GO" id="GO:0043743">
    <property type="term" value="F:LPPG:FO 2-phospho-L-lactate transferase activity"/>
    <property type="evidence" value="ECO:0007669"/>
    <property type="project" value="UniProtKB-EC"/>
</dbReference>
<dbReference type="PANTHER" id="PTHR43007:SF1">
    <property type="entry name" value="2-PHOSPHO-L-LACTATE TRANSFERASE"/>
    <property type="match status" value="1"/>
</dbReference>
<dbReference type="Gene3D" id="1.10.8.240">
    <property type="entry name" value="CofD-like domain"/>
    <property type="match status" value="1"/>
</dbReference>
<dbReference type="EMBL" id="CADCVJ010000174">
    <property type="protein sequence ID" value="CAA9482173.1"/>
    <property type="molecule type" value="Genomic_DNA"/>
</dbReference>
<dbReference type="SUPFAM" id="SSF142338">
    <property type="entry name" value="CofD-like"/>
    <property type="match status" value="1"/>
</dbReference>
<dbReference type="Gene3D" id="3.40.50.10680">
    <property type="entry name" value="CofD-like domains"/>
    <property type="match status" value="1"/>
</dbReference>
<sequence>MGVVLLAGGTGAAKLARGFLDAVGDELTVIANTGDDVEIHGAHVSPDPDLVTFWLADAIDERGWGLAGDTFAAMDEMRALGADVWFSLGDRDLGICLHRARRLQEGATLTEVADELRRRFGVAARVLPMSDQPVRTQIRARDAWHPFQHFMIRESAEGPVDDVHFNFATRAVPTQAALAAIAAARVIVIGPSNPVISIGPILAVPGMREALAAAPAPVIAVSPLVRGSVVKGPTDVFMAWAGQPLSSEGIAAHYADLIDGLVADEPAEGVPTRVCDVELGDATQRRAVAEATLAHAAALTVA</sequence>
<dbReference type="AlphaFoldDB" id="A0A6J4RU40"/>
<evidence type="ECO:0000256" key="1">
    <source>
        <dbReference type="ARBA" id="ARBA00022679"/>
    </source>
</evidence>
<dbReference type="EC" id="2.7.8.28" evidence="3"/>
<name>A0A6J4RU40_9ACTN</name>
<dbReference type="InterPro" id="IPR002882">
    <property type="entry name" value="CofD"/>
</dbReference>
<evidence type="ECO:0000313" key="3">
    <source>
        <dbReference type="EMBL" id="CAA9482173.1"/>
    </source>
</evidence>
<proteinExistence type="inferred from homology"/>
<dbReference type="GO" id="GO:0000287">
    <property type="term" value="F:magnesium ion binding"/>
    <property type="evidence" value="ECO:0007669"/>
    <property type="project" value="InterPro"/>
</dbReference>
<dbReference type="NCBIfam" id="TIGR01819">
    <property type="entry name" value="F420_cofD"/>
    <property type="match status" value="1"/>
</dbReference>
<dbReference type="InterPro" id="IPR038136">
    <property type="entry name" value="CofD-like_dom_sf"/>
</dbReference>
<organism evidence="3">
    <name type="scientific">uncultured Solirubrobacteraceae bacterium</name>
    <dbReference type="NCBI Taxonomy" id="1162706"/>
    <lineage>
        <taxon>Bacteria</taxon>
        <taxon>Bacillati</taxon>
        <taxon>Actinomycetota</taxon>
        <taxon>Thermoleophilia</taxon>
        <taxon>Solirubrobacterales</taxon>
        <taxon>Solirubrobacteraceae</taxon>
        <taxon>environmental samples</taxon>
    </lineage>
</organism>
<dbReference type="InterPro" id="IPR010115">
    <property type="entry name" value="FbiA/CofD"/>
</dbReference>
<dbReference type="Pfam" id="PF01933">
    <property type="entry name" value="CofD"/>
    <property type="match status" value="1"/>
</dbReference>
<reference evidence="3" key="1">
    <citation type="submission" date="2020-02" db="EMBL/GenBank/DDBJ databases">
        <authorList>
            <person name="Meier V. D."/>
        </authorList>
    </citation>
    <scope>NUCLEOTIDE SEQUENCE</scope>
    <source>
        <strain evidence="3">AVDCRST_MAG38</strain>
    </source>
</reference>
<gene>
    <name evidence="3" type="ORF">AVDCRST_MAG38-2104</name>
</gene>